<feature type="disulfide bond" evidence="6">
    <location>
        <begin position="772"/>
        <end position="797"/>
    </location>
</feature>
<feature type="disulfide bond" evidence="6">
    <location>
        <begin position="756"/>
        <end position="811"/>
    </location>
</feature>
<keyword evidence="9" id="KW-0732">Signal</keyword>
<protein>
    <recommendedName>
        <fullName evidence="10">Phospholipase A2-like central domain-containing protein</fullName>
    </recommendedName>
</protein>
<feature type="binding site" evidence="5">
    <location>
        <position position="740"/>
    </location>
    <ligand>
        <name>Ca(2+)</name>
        <dbReference type="ChEBI" id="CHEBI:29108"/>
    </ligand>
</feature>
<dbReference type="Pfam" id="PF00068">
    <property type="entry name" value="Phospholip_A2_1"/>
    <property type="match status" value="2"/>
</dbReference>
<evidence type="ECO:0000259" key="10">
    <source>
        <dbReference type="SMART" id="SM00085"/>
    </source>
</evidence>
<feature type="disulfide bond" evidence="6">
    <location>
        <begin position="763"/>
        <end position="804"/>
    </location>
</feature>
<feature type="compositionally biased region" description="Basic residues" evidence="8">
    <location>
        <begin position="870"/>
        <end position="879"/>
    </location>
</feature>
<dbReference type="InterPro" id="IPR037643">
    <property type="entry name" value="HHLA1"/>
</dbReference>
<evidence type="ECO:0000256" key="8">
    <source>
        <dbReference type="SAM" id="MobiDB-lite"/>
    </source>
</evidence>
<dbReference type="AlphaFoldDB" id="A0A8K1GDP7"/>
<dbReference type="CDD" id="cd04707">
    <property type="entry name" value="otoconin_90"/>
    <property type="match status" value="2"/>
</dbReference>
<evidence type="ECO:0000313" key="11">
    <source>
        <dbReference type="EMBL" id="TRZ16829.1"/>
    </source>
</evidence>
<evidence type="ECO:0000256" key="3">
    <source>
        <dbReference type="ARBA" id="ARBA00023157"/>
    </source>
</evidence>
<dbReference type="PRINTS" id="PR00389">
    <property type="entry name" value="PHPHLIPASEA2"/>
</dbReference>
<dbReference type="PROSITE" id="PS00119">
    <property type="entry name" value="PA2_ASP"/>
    <property type="match status" value="1"/>
</dbReference>
<dbReference type="Proteomes" id="UP000796761">
    <property type="component" value="Unassembled WGS sequence"/>
</dbReference>
<dbReference type="Gene3D" id="1.20.90.10">
    <property type="entry name" value="Phospholipase A2 domain"/>
    <property type="match status" value="2"/>
</dbReference>
<feature type="signal peptide" evidence="9">
    <location>
        <begin position="1"/>
        <end position="29"/>
    </location>
</feature>
<dbReference type="GO" id="GO:0005509">
    <property type="term" value="F:calcium ion binding"/>
    <property type="evidence" value="ECO:0007669"/>
    <property type="project" value="InterPro"/>
</dbReference>
<feature type="chain" id="PRO_5035489098" description="Phospholipase A2-like central domain-containing protein" evidence="9">
    <location>
        <begin position="30"/>
        <end position="893"/>
    </location>
</feature>
<keyword evidence="5" id="KW-0479">Metal-binding</keyword>
<comment type="subcellular location">
    <subcellularLocation>
        <location evidence="1">Secreted</location>
    </subcellularLocation>
</comment>
<reference evidence="11" key="1">
    <citation type="submission" date="2019-04" db="EMBL/GenBank/DDBJ databases">
        <title>Genome assembly of Zosterops borbonicus 15179.</title>
        <authorList>
            <person name="Leroy T."/>
            <person name="Anselmetti Y."/>
            <person name="Tilak M.-K."/>
            <person name="Nabholz B."/>
        </authorList>
    </citation>
    <scope>NUCLEOTIDE SEQUENCE</scope>
    <source>
        <strain evidence="11">HGM_15179</strain>
        <tissue evidence="11">Muscle</tissue>
    </source>
</reference>
<evidence type="ECO:0000256" key="2">
    <source>
        <dbReference type="ARBA" id="ARBA00022525"/>
    </source>
</evidence>
<feature type="active site" evidence="4">
    <location>
        <position position="805"/>
    </location>
</feature>
<dbReference type="InterPro" id="IPR001211">
    <property type="entry name" value="PLA2"/>
</dbReference>
<evidence type="ECO:0000256" key="7">
    <source>
        <dbReference type="RuleBase" id="RU003654"/>
    </source>
</evidence>
<gene>
    <name evidence="11" type="ORF">HGM15179_010256</name>
</gene>
<feature type="binding site" evidence="5">
    <location>
        <position position="742"/>
    </location>
    <ligand>
        <name>Ca(2+)</name>
        <dbReference type="ChEBI" id="CHEBI:29108"/>
    </ligand>
</feature>
<dbReference type="PANTHER" id="PTHR15299:SF3">
    <property type="entry name" value="HERV-H LTR-ASSOCIATING PROTEIN 1"/>
    <property type="match status" value="1"/>
</dbReference>
<proteinExistence type="inferred from homology"/>
<feature type="region of interest" description="Disordered" evidence="8">
    <location>
        <begin position="636"/>
        <end position="672"/>
    </location>
</feature>
<feature type="disulfide bond" evidence="6">
    <location>
        <begin position="741"/>
        <end position="757"/>
    </location>
</feature>
<dbReference type="GO" id="GO:0005576">
    <property type="term" value="C:extracellular region"/>
    <property type="evidence" value="ECO:0007669"/>
    <property type="project" value="UniProtKB-SubCell"/>
</dbReference>
<dbReference type="SUPFAM" id="SSF48619">
    <property type="entry name" value="Phospholipase A2, PLA2"/>
    <property type="match status" value="2"/>
</dbReference>
<feature type="domain" description="Phospholipase A2-like central" evidence="10">
    <location>
        <begin position="455"/>
        <end position="571"/>
    </location>
</feature>
<dbReference type="GO" id="GO:0016042">
    <property type="term" value="P:lipid catabolic process"/>
    <property type="evidence" value="ECO:0007669"/>
    <property type="project" value="InterPro"/>
</dbReference>
<evidence type="ECO:0000313" key="12">
    <source>
        <dbReference type="Proteomes" id="UP000796761"/>
    </source>
</evidence>
<comment type="caution">
    <text evidence="11">The sequence shown here is derived from an EMBL/GenBank/DDBJ whole genome shotgun (WGS) entry which is preliminary data.</text>
</comment>
<feature type="region of interest" description="Disordered" evidence="8">
    <location>
        <begin position="828"/>
        <end position="893"/>
    </location>
</feature>
<organism evidence="11 12">
    <name type="scientific">Zosterops borbonicus</name>
    <dbReference type="NCBI Taxonomy" id="364589"/>
    <lineage>
        <taxon>Eukaryota</taxon>
        <taxon>Metazoa</taxon>
        <taxon>Chordata</taxon>
        <taxon>Craniata</taxon>
        <taxon>Vertebrata</taxon>
        <taxon>Euteleostomi</taxon>
        <taxon>Archelosauria</taxon>
        <taxon>Archosauria</taxon>
        <taxon>Dinosauria</taxon>
        <taxon>Saurischia</taxon>
        <taxon>Theropoda</taxon>
        <taxon>Coelurosauria</taxon>
        <taxon>Aves</taxon>
        <taxon>Neognathae</taxon>
        <taxon>Neoaves</taxon>
        <taxon>Telluraves</taxon>
        <taxon>Australaves</taxon>
        <taxon>Passeriformes</taxon>
        <taxon>Sylvioidea</taxon>
        <taxon>Zosteropidae</taxon>
        <taxon>Zosterops</taxon>
    </lineage>
</organism>
<dbReference type="InterPro" id="IPR016090">
    <property type="entry name" value="PLA2-like_dom"/>
</dbReference>
<feature type="domain" description="Phospholipase A2-like central" evidence="10">
    <location>
        <begin position="715"/>
        <end position="830"/>
    </location>
</feature>
<dbReference type="GO" id="GO:0050482">
    <property type="term" value="P:arachidonate secretion"/>
    <property type="evidence" value="ECO:0007669"/>
    <property type="project" value="InterPro"/>
</dbReference>
<evidence type="ECO:0000256" key="4">
    <source>
        <dbReference type="PIRSR" id="PIRSR601211-1"/>
    </source>
</evidence>
<sequence length="893" mass="97733">MMQGFCWHVAAKMSLGFLCLFLVFSTASCIRKENKNEKQVAVLATAELPAKSLDLAAINLTELVNGMLSTALRGTKKLFSLLSVTSYSSFAFHKVSVTIYNISNAKNIDPGKFPLHYCYCLNNVTNDLTDFTALLVDIIGNSTSYLTEIFKSTSILSVRQSNDSDCIYICVMAGQTGKNLSDFLEILEKSPIMNYTFSSNTSSDLDLDSIFSSFVKLQEDPNKTLDSSAEYVGTLKSTRMPLAQKGGEILTTKLPPWPRTVGAKGSWFPSPHVEAPRSQGTARPPLSPGGSLAPLPAPQPSPTDMSMIWMQTVSPQEASKLMQTEPDLPSTVLSMPPSYRPGVALKLYSATRCPQAMFRELRVTSPPVTVIVQKINPCVMELCRFFQLCLCVGQKRYSRKEAMRHASLLCDFFLVFGLNKKMIVFLLVSMSMVVSSDCLGSHFTWLQSIFTNFPALLNFVNKLKCVTGFCPRDFEDYGCSCRFEMEGLPVDEADECCFQHRKCYEEALEMECTWDPAKISADATCSTKNLTCESVDPCVQFLCTCDKDAIECFVNAQINSSLNGLDVSSCPSPVTGNNRGTEEREAVTASAEEGFYLKLKSCCLFSISSAFFFSAYSEDGFMEALVPVEEITTSPASFPGDSNSMQVKTVPTNKSPAGTPARTKGKETSPAKGGLSTAAFGIALDLGLSERGPARKVCDRLTFLQERGRGGVERELPQLGEMLFCLTERCPEEFESYGCYCGQQGRGDPIDALDRCCFSHHCCLEQVKKLGCHAERNSRSEVVCFDHMPKCIGQSSCEKLLCACDKAAAECMASASFNESLKHPQGQQCRGEKVSCPGDPAARPPTGTETGTGGSSSEESSEEEGALQSRSRRAKRGTQHRIGDFRTVGHKGR</sequence>
<dbReference type="EMBL" id="SWJQ01000293">
    <property type="protein sequence ID" value="TRZ16829.1"/>
    <property type="molecule type" value="Genomic_DNA"/>
</dbReference>
<evidence type="ECO:0000256" key="5">
    <source>
        <dbReference type="PIRSR" id="PIRSR601211-2"/>
    </source>
</evidence>
<dbReference type="FunFam" id="1.20.90.10:FF:000006">
    <property type="entry name" value="Otoconin-90"/>
    <property type="match status" value="1"/>
</dbReference>
<dbReference type="InterPro" id="IPR041798">
    <property type="entry name" value="Otoconin-90"/>
</dbReference>
<evidence type="ECO:0000256" key="9">
    <source>
        <dbReference type="SAM" id="SignalP"/>
    </source>
</evidence>
<evidence type="ECO:0000256" key="6">
    <source>
        <dbReference type="PIRSR" id="PIRSR601211-3"/>
    </source>
</evidence>
<dbReference type="PROSITE" id="PS00118">
    <property type="entry name" value="PA2_HIS"/>
    <property type="match status" value="2"/>
</dbReference>
<accession>A0A8K1GDP7</accession>
<evidence type="ECO:0000256" key="1">
    <source>
        <dbReference type="ARBA" id="ARBA00004613"/>
    </source>
</evidence>
<comment type="similarity">
    <text evidence="7">Belongs to the phospholipase A2 family.</text>
</comment>
<keyword evidence="2" id="KW-0964">Secreted</keyword>
<feature type="disulfide bond" evidence="6">
    <location>
        <begin position="791"/>
        <end position="802"/>
    </location>
</feature>
<dbReference type="InterPro" id="IPR036444">
    <property type="entry name" value="PLipase_A2_dom_sf"/>
</dbReference>
<keyword evidence="3 6" id="KW-1015">Disulfide bond</keyword>
<dbReference type="GO" id="GO:0004623">
    <property type="term" value="F:phospholipase A2 activity"/>
    <property type="evidence" value="ECO:0007669"/>
    <property type="project" value="InterPro"/>
</dbReference>
<dbReference type="GO" id="GO:0006644">
    <property type="term" value="P:phospholipid metabolic process"/>
    <property type="evidence" value="ECO:0007669"/>
    <property type="project" value="InterPro"/>
</dbReference>
<keyword evidence="12" id="KW-1185">Reference proteome</keyword>
<keyword evidence="5" id="KW-0106">Calcium</keyword>
<dbReference type="InterPro" id="IPR033113">
    <property type="entry name" value="PLA2_histidine"/>
</dbReference>
<feature type="active site" evidence="4">
    <location>
        <position position="760"/>
    </location>
</feature>
<dbReference type="InterPro" id="IPR033112">
    <property type="entry name" value="PLA2_Asp_AS"/>
</dbReference>
<comment type="cofactor">
    <cofactor evidence="5">
        <name>Ca(2+)</name>
        <dbReference type="ChEBI" id="CHEBI:29108"/>
    </cofactor>
    <text evidence="5">Binds 1 Ca(2+) ion per subunit.</text>
</comment>
<dbReference type="SMART" id="SM00085">
    <property type="entry name" value="PA2c"/>
    <property type="match status" value="2"/>
</dbReference>
<feature type="compositionally biased region" description="Polar residues" evidence="8">
    <location>
        <begin position="636"/>
        <end position="656"/>
    </location>
</feature>
<dbReference type="PANTHER" id="PTHR15299">
    <property type="entry name" value="HERV-H LTR-ASSOCIATING PROTEIN 1"/>
    <property type="match status" value="1"/>
</dbReference>
<name>A0A8K1GDP7_9PASS</name>
<dbReference type="OrthoDB" id="8856917at2759"/>
<feature type="region of interest" description="Disordered" evidence="8">
    <location>
        <begin position="266"/>
        <end position="301"/>
    </location>
</feature>